<dbReference type="PROSITE" id="PS50994">
    <property type="entry name" value="INTEGRASE"/>
    <property type="match status" value="1"/>
</dbReference>
<reference evidence="2" key="1">
    <citation type="journal article" date="2019" name="Sci. Rep.">
        <title>Draft genome of Tanacetum cinerariifolium, the natural source of mosquito coil.</title>
        <authorList>
            <person name="Yamashiro T."/>
            <person name="Shiraishi A."/>
            <person name="Satake H."/>
            <person name="Nakayama K."/>
        </authorList>
    </citation>
    <scope>NUCLEOTIDE SEQUENCE</scope>
</reference>
<evidence type="ECO:0000259" key="1">
    <source>
        <dbReference type="PROSITE" id="PS50994"/>
    </source>
</evidence>
<evidence type="ECO:0000313" key="2">
    <source>
        <dbReference type="EMBL" id="GFD31008.1"/>
    </source>
</evidence>
<dbReference type="InterPro" id="IPR036397">
    <property type="entry name" value="RNaseH_sf"/>
</dbReference>
<dbReference type="InterPro" id="IPR039537">
    <property type="entry name" value="Retrotran_Ty1/copia-like"/>
</dbReference>
<dbReference type="EMBL" id="BKCJ011409691">
    <property type="protein sequence ID" value="GFD31008.1"/>
    <property type="molecule type" value="Genomic_DNA"/>
</dbReference>
<organism evidence="2">
    <name type="scientific">Tanacetum cinerariifolium</name>
    <name type="common">Dalmatian daisy</name>
    <name type="synonym">Chrysanthemum cinerariifolium</name>
    <dbReference type="NCBI Taxonomy" id="118510"/>
    <lineage>
        <taxon>Eukaryota</taxon>
        <taxon>Viridiplantae</taxon>
        <taxon>Streptophyta</taxon>
        <taxon>Embryophyta</taxon>
        <taxon>Tracheophyta</taxon>
        <taxon>Spermatophyta</taxon>
        <taxon>Magnoliopsida</taxon>
        <taxon>eudicotyledons</taxon>
        <taxon>Gunneridae</taxon>
        <taxon>Pentapetalae</taxon>
        <taxon>asterids</taxon>
        <taxon>campanulids</taxon>
        <taxon>Asterales</taxon>
        <taxon>Asteraceae</taxon>
        <taxon>Asteroideae</taxon>
        <taxon>Anthemideae</taxon>
        <taxon>Anthemidinae</taxon>
        <taxon>Tanacetum</taxon>
    </lineage>
</organism>
<dbReference type="Gene3D" id="3.30.420.10">
    <property type="entry name" value="Ribonuclease H-like superfamily/Ribonuclease H"/>
    <property type="match status" value="1"/>
</dbReference>
<dbReference type="InterPro" id="IPR012337">
    <property type="entry name" value="RNaseH-like_sf"/>
</dbReference>
<name>A0A699VBF2_TANCI</name>
<dbReference type="InterPro" id="IPR025724">
    <property type="entry name" value="GAG-pre-integrase_dom"/>
</dbReference>
<dbReference type="PANTHER" id="PTHR42648:SF18">
    <property type="entry name" value="RETROTRANSPOSON, UNCLASSIFIED-LIKE PROTEIN"/>
    <property type="match status" value="1"/>
</dbReference>
<dbReference type="InterPro" id="IPR001584">
    <property type="entry name" value="Integrase_cat-core"/>
</dbReference>
<dbReference type="SUPFAM" id="SSF53098">
    <property type="entry name" value="Ribonuclease H-like"/>
    <property type="match status" value="1"/>
</dbReference>
<sequence>GKIVACTYMSSNRMFSFDLTKDPEMAMMSKNLADNEVWHQRYEHLNFKGLQLLNNKQMVSNLPIIESSEKVCEGCMAGKQTRKSFPVEKSKRAEDVLELVHADLCGPMKTESLAGSKYFLLFTDDFSRMSWVYFLKQKSESFEYFVKFKALVEKQSGKALKTLRTDRGGEFTSK</sequence>
<accession>A0A699VBF2</accession>
<feature type="domain" description="Integrase catalytic" evidence="1">
    <location>
        <begin position="82"/>
        <end position="174"/>
    </location>
</feature>
<proteinExistence type="predicted"/>
<dbReference type="Pfam" id="PF13976">
    <property type="entry name" value="gag_pre-integrs"/>
    <property type="match status" value="1"/>
</dbReference>
<dbReference type="AlphaFoldDB" id="A0A699VBF2"/>
<dbReference type="GO" id="GO:0015074">
    <property type="term" value="P:DNA integration"/>
    <property type="evidence" value="ECO:0007669"/>
    <property type="project" value="InterPro"/>
</dbReference>
<protein>
    <submittedName>
        <fullName evidence="2">Retrovirus-related Pol polyprotein from transposon TNT 1-94</fullName>
    </submittedName>
</protein>
<gene>
    <name evidence="2" type="ORF">Tci_902977</name>
</gene>
<feature type="non-terminal residue" evidence="2">
    <location>
        <position position="174"/>
    </location>
</feature>
<dbReference type="PANTHER" id="PTHR42648">
    <property type="entry name" value="TRANSPOSASE, PUTATIVE-RELATED"/>
    <property type="match status" value="1"/>
</dbReference>
<comment type="caution">
    <text evidence="2">The sequence shown here is derived from an EMBL/GenBank/DDBJ whole genome shotgun (WGS) entry which is preliminary data.</text>
</comment>
<dbReference type="GO" id="GO:0003676">
    <property type="term" value="F:nucleic acid binding"/>
    <property type="evidence" value="ECO:0007669"/>
    <property type="project" value="InterPro"/>
</dbReference>
<feature type="non-terminal residue" evidence="2">
    <location>
        <position position="1"/>
    </location>
</feature>